<feature type="transmembrane region" description="Helical" evidence="8">
    <location>
        <begin position="149"/>
        <end position="166"/>
    </location>
</feature>
<feature type="compositionally biased region" description="Low complexity" evidence="9">
    <location>
        <begin position="71"/>
        <end position="91"/>
    </location>
</feature>
<dbReference type="NCBIfam" id="TIGR01494">
    <property type="entry name" value="ATPase_P-type"/>
    <property type="match status" value="1"/>
</dbReference>
<feature type="region of interest" description="Disordered" evidence="9">
    <location>
        <begin position="39"/>
        <end position="91"/>
    </location>
</feature>
<organism evidence="11 12">
    <name type="scientific">Nocardiopsis mangrovi</name>
    <dbReference type="NCBI Taxonomy" id="1179818"/>
    <lineage>
        <taxon>Bacteria</taxon>
        <taxon>Bacillati</taxon>
        <taxon>Actinomycetota</taxon>
        <taxon>Actinomycetes</taxon>
        <taxon>Streptosporangiales</taxon>
        <taxon>Nocardiopsidaceae</taxon>
        <taxon>Nocardiopsis</taxon>
    </lineage>
</organism>
<dbReference type="SUPFAM" id="SSF81653">
    <property type="entry name" value="Calcium ATPase, transduction domain A"/>
    <property type="match status" value="1"/>
</dbReference>
<dbReference type="PRINTS" id="PR00941">
    <property type="entry name" value="CDATPASE"/>
</dbReference>
<evidence type="ECO:0000256" key="3">
    <source>
        <dbReference type="ARBA" id="ARBA00022692"/>
    </source>
</evidence>
<dbReference type="InterPro" id="IPR001757">
    <property type="entry name" value="P_typ_ATPase"/>
</dbReference>
<dbReference type="Pfam" id="PF00702">
    <property type="entry name" value="Hydrolase"/>
    <property type="match status" value="1"/>
</dbReference>
<dbReference type="InterPro" id="IPR023299">
    <property type="entry name" value="ATPase_P-typ_cyto_dom_N"/>
</dbReference>
<dbReference type="Proteomes" id="UP001595923">
    <property type="component" value="Unassembled WGS sequence"/>
</dbReference>
<reference evidence="12" key="1">
    <citation type="journal article" date="2019" name="Int. J. Syst. Evol. Microbiol.">
        <title>The Global Catalogue of Microorganisms (GCM) 10K type strain sequencing project: providing services to taxonomists for standard genome sequencing and annotation.</title>
        <authorList>
            <consortium name="The Broad Institute Genomics Platform"/>
            <consortium name="The Broad Institute Genome Sequencing Center for Infectious Disease"/>
            <person name="Wu L."/>
            <person name="Ma J."/>
        </authorList>
    </citation>
    <scope>NUCLEOTIDE SEQUENCE [LARGE SCALE GENOMIC DNA]</scope>
    <source>
        <strain evidence="12">XZYJ18</strain>
    </source>
</reference>
<feature type="transmembrane region" description="Helical" evidence="8">
    <location>
        <begin position="651"/>
        <end position="678"/>
    </location>
</feature>
<evidence type="ECO:0000256" key="7">
    <source>
        <dbReference type="ARBA" id="ARBA00023136"/>
    </source>
</evidence>
<dbReference type="InterPro" id="IPR023298">
    <property type="entry name" value="ATPase_P-typ_TM_dom_sf"/>
</dbReference>
<dbReference type="PANTHER" id="PTHR48085">
    <property type="entry name" value="CADMIUM/ZINC-TRANSPORTING ATPASE HMA2-RELATED"/>
    <property type="match status" value="1"/>
</dbReference>
<sequence length="717" mass="71693">MSDMCCGDDPPRKAIPLRTRPAPATPACECCAPPPTVAAPAADPAGRGDPTWADSVPTPEAPQAPGRPGCDDPTCADSAPDADASQAPRPLWRSPAARWAGAAGLLWLAGLLASGLAAGPVADVLFAGAIAAGGWTFVPGTLRALARGGLGVGTLMTVAMAGAVLLGEVGEAAMLAFLFSLAEALEDFAVARTRHGLRSLLALVPARATVVRDGRETVVDPAELSPGDVLVVRPGERIATDGVVRSGRSAVDTSAVTGESVPVEAAVGDAVYAGTVNGGGVLDVEVTARVADNSLARVVHIVEEAQERKGAGQRLAARIARPLVPGVLIAAAAIALLGSVLGEPGVWIERALVVLVAASPCAFAISVPVTVVAAIGAASRSGVLIKGGAALEAFGTIRTIALDKTGTLTRNEPAVIAVAPAAGWTRDEVLARAAALEARSEHPLAAAILAAHPPVPAATGVEAVPGSGLTGSVDGTVLRLGRPGYIDPGPLAAAVADLQGQGATTVLVEAGGRLAGAIAIRDELRPEAAETIAHLHRQGVRTAMLTGDNARTAHGLALTAGIAEVHAGLRPEDKAAIVTKLGAGGPVAMVGDGINDAPALATADLGIAMGAMGTDVAIETADVALMGADLRNLPRALAHARRARRIMLQSLALSAGILLVLIPLAALGVLGLAAVILIHELAEVLVIANGIRAGRVPRTGGPALPEPAPEPVPQTAR</sequence>
<name>A0ABV9E1Y3_9ACTN</name>
<dbReference type="CDD" id="cd02079">
    <property type="entry name" value="P-type_ATPase_HM"/>
    <property type="match status" value="1"/>
</dbReference>
<evidence type="ECO:0000259" key="10">
    <source>
        <dbReference type="Pfam" id="PF00122"/>
    </source>
</evidence>
<feature type="region of interest" description="Disordered" evidence="9">
    <location>
        <begin position="1"/>
        <end position="26"/>
    </location>
</feature>
<keyword evidence="8" id="KW-0067">ATP-binding</keyword>
<evidence type="ECO:0000256" key="2">
    <source>
        <dbReference type="ARBA" id="ARBA00006024"/>
    </source>
</evidence>
<dbReference type="InterPro" id="IPR018303">
    <property type="entry name" value="ATPase_P-typ_P_site"/>
</dbReference>
<dbReference type="PRINTS" id="PR00119">
    <property type="entry name" value="CATATPASE"/>
</dbReference>
<dbReference type="PANTHER" id="PTHR48085:SF5">
    <property type="entry name" value="CADMIUM_ZINC-TRANSPORTING ATPASE HMA4-RELATED"/>
    <property type="match status" value="1"/>
</dbReference>
<keyword evidence="8" id="KW-1003">Cell membrane</keyword>
<dbReference type="SFLD" id="SFLDF00027">
    <property type="entry name" value="p-type_atpase"/>
    <property type="match status" value="1"/>
</dbReference>
<dbReference type="RefSeq" id="WP_378578919.1">
    <property type="nucleotide sequence ID" value="NZ_JBHSFQ010000033.1"/>
</dbReference>
<keyword evidence="12" id="KW-1185">Reference proteome</keyword>
<feature type="region of interest" description="Disordered" evidence="9">
    <location>
        <begin position="698"/>
        <end position="717"/>
    </location>
</feature>
<evidence type="ECO:0000256" key="8">
    <source>
        <dbReference type="RuleBase" id="RU362081"/>
    </source>
</evidence>
<feature type="domain" description="P-type ATPase A" evidence="10">
    <location>
        <begin position="203"/>
        <end position="302"/>
    </location>
</feature>
<evidence type="ECO:0000256" key="5">
    <source>
        <dbReference type="ARBA" id="ARBA00022967"/>
    </source>
</evidence>
<dbReference type="InterPro" id="IPR027256">
    <property type="entry name" value="P-typ_ATPase_IB"/>
</dbReference>
<dbReference type="Gene3D" id="3.40.50.1000">
    <property type="entry name" value="HAD superfamily/HAD-like"/>
    <property type="match status" value="1"/>
</dbReference>
<dbReference type="InterPro" id="IPR059000">
    <property type="entry name" value="ATPase_P-type_domA"/>
</dbReference>
<proteinExistence type="inferred from homology"/>
<keyword evidence="5" id="KW-1278">Translocase</keyword>
<feature type="transmembrane region" description="Helical" evidence="8">
    <location>
        <begin position="353"/>
        <end position="378"/>
    </location>
</feature>
<accession>A0ABV9E1Y3</accession>
<evidence type="ECO:0000256" key="1">
    <source>
        <dbReference type="ARBA" id="ARBA00004651"/>
    </source>
</evidence>
<dbReference type="InterPro" id="IPR051014">
    <property type="entry name" value="Cation_Transport_ATPase_IB"/>
</dbReference>
<dbReference type="NCBIfam" id="TIGR01512">
    <property type="entry name" value="ATPase-IB2_Cd"/>
    <property type="match status" value="1"/>
</dbReference>
<keyword evidence="4 8" id="KW-0479">Metal-binding</keyword>
<evidence type="ECO:0000313" key="11">
    <source>
        <dbReference type="EMBL" id="MFC4565180.1"/>
    </source>
</evidence>
<dbReference type="SFLD" id="SFLDS00003">
    <property type="entry name" value="Haloacid_Dehalogenase"/>
    <property type="match status" value="1"/>
</dbReference>
<dbReference type="Gene3D" id="2.70.150.10">
    <property type="entry name" value="Calcium-transporting ATPase, cytoplasmic transduction domain A"/>
    <property type="match status" value="1"/>
</dbReference>
<evidence type="ECO:0000313" key="12">
    <source>
        <dbReference type="Proteomes" id="UP001595923"/>
    </source>
</evidence>
<dbReference type="EMBL" id="JBHSFQ010000033">
    <property type="protein sequence ID" value="MFC4565180.1"/>
    <property type="molecule type" value="Genomic_DNA"/>
</dbReference>
<dbReference type="InterPro" id="IPR008250">
    <property type="entry name" value="ATPase_P-typ_transduc_dom_A_sf"/>
</dbReference>
<keyword evidence="3 8" id="KW-0812">Transmembrane</keyword>
<comment type="subcellular location">
    <subcellularLocation>
        <location evidence="1">Cell membrane</location>
        <topology evidence="1">Multi-pass membrane protein</topology>
    </subcellularLocation>
</comment>
<feature type="transmembrane region" description="Helical" evidence="8">
    <location>
        <begin position="323"/>
        <end position="341"/>
    </location>
</feature>
<feature type="compositionally biased region" description="Low complexity" evidence="9">
    <location>
        <begin position="14"/>
        <end position="26"/>
    </location>
</feature>
<dbReference type="NCBIfam" id="TIGR01525">
    <property type="entry name" value="ATPase-IB_hvy"/>
    <property type="match status" value="1"/>
</dbReference>
<evidence type="ECO:0000256" key="9">
    <source>
        <dbReference type="SAM" id="MobiDB-lite"/>
    </source>
</evidence>
<dbReference type="SUPFAM" id="SSF56784">
    <property type="entry name" value="HAD-like"/>
    <property type="match status" value="1"/>
</dbReference>
<dbReference type="InterPro" id="IPR044492">
    <property type="entry name" value="P_typ_ATPase_HD_dom"/>
</dbReference>
<gene>
    <name evidence="11" type="ORF">ACFO4E_25265</name>
</gene>
<evidence type="ECO:0000256" key="6">
    <source>
        <dbReference type="ARBA" id="ARBA00022989"/>
    </source>
</evidence>
<comment type="similarity">
    <text evidence="2 8">Belongs to the cation transport ATPase (P-type) (TC 3.A.3) family. Type IB subfamily.</text>
</comment>
<keyword evidence="8" id="KW-0547">Nucleotide-binding</keyword>
<dbReference type="InterPro" id="IPR036412">
    <property type="entry name" value="HAD-like_sf"/>
</dbReference>
<protein>
    <submittedName>
        <fullName evidence="11">Heavy metal translocating P-type ATPase</fullName>
    </submittedName>
</protein>
<evidence type="ECO:0000256" key="4">
    <source>
        <dbReference type="ARBA" id="ARBA00022723"/>
    </source>
</evidence>
<dbReference type="InterPro" id="IPR023214">
    <property type="entry name" value="HAD_sf"/>
</dbReference>
<dbReference type="PROSITE" id="PS00154">
    <property type="entry name" value="ATPASE_E1_E2"/>
    <property type="match status" value="1"/>
</dbReference>
<keyword evidence="6 8" id="KW-1133">Transmembrane helix</keyword>
<dbReference type="Pfam" id="PF00122">
    <property type="entry name" value="E1-E2_ATPase"/>
    <property type="match status" value="1"/>
</dbReference>
<comment type="caution">
    <text evidence="11">The sequence shown here is derived from an EMBL/GenBank/DDBJ whole genome shotgun (WGS) entry which is preliminary data.</text>
</comment>
<feature type="compositionally biased region" description="Pro residues" evidence="9">
    <location>
        <begin position="704"/>
        <end position="717"/>
    </location>
</feature>
<dbReference type="Gene3D" id="3.40.1110.10">
    <property type="entry name" value="Calcium-transporting ATPase, cytoplasmic domain N"/>
    <property type="match status" value="1"/>
</dbReference>
<dbReference type="SFLD" id="SFLDG00002">
    <property type="entry name" value="C1.7:_P-type_atpase_like"/>
    <property type="match status" value="1"/>
</dbReference>
<keyword evidence="7 8" id="KW-0472">Membrane</keyword>
<dbReference type="SUPFAM" id="SSF81665">
    <property type="entry name" value="Calcium ATPase, transmembrane domain M"/>
    <property type="match status" value="1"/>
</dbReference>
<feature type="transmembrane region" description="Helical" evidence="8">
    <location>
        <begin position="99"/>
        <end position="118"/>
    </location>
</feature>